<gene>
    <name evidence="9" type="ORF">UN64_06710</name>
</gene>
<accession>A0A1V3GDE3</accession>
<dbReference type="PROSITE" id="PS51892">
    <property type="entry name" value="SUBTILASE"/>
    <property type="match status" value="1"/>
</dbReference>
<dbReference type="PROSITE" id="PS00137">
    <property type="entry name" value="SUBTILASE_HIS"/>
    <property type="match status" value="1"/>
</dbReference>
<dbReference type="GO" id="GO:0006508">
    <property type="term" value="P:proteolysis"/>
    <property type="evidence" value="ECO:0007669"/>
    <property type="project" value="UniProtKB-KW"/>
</dbReference>
<keyword evidence="7" id="KW-0732">Signal</keyword>
<dbReference type="InterPro" id="IPR015500">
    <property type="entry name" value="Peptidase_S8_subtilisin-rel"/>
</dbReference>
<proteinExistence type="inferred from homology"/>
<protein>
    <recommendedName>
        <fullName evidence="8">Peptidase S8/S53 domain-containing protein</fullName>
    </recommendedName>
</protein>
<keyword evidence="3 5" id="KW-0378">Hydrolase</keyword>
<feature type="active site" description="Charge relay system" evidence="5">
    <location>
        <position position="431"/>
    </location>
</feature>
<feature type="chain" id="PRO_5012979774" description="Peptidase S8/S53 domain-containing protein" evidence="7">
    <location>
        <begin position="24"/>
        <end position="494"/>
    </location>
</feature>
<reference evidence="9 10" key="1">
    <citation type="submission" date="2016-11" db="EMBL/GenBank/DDBJ databases">
        <authorList>
            <person name="Jaros S."/>
            <person name="Januszkiewicz K."/>
            <person name="Wedrychowicz H."/>
        </authorList>
    </citation>
    <scope>NUCLEOTIDE SEQUENCE [LARGE SCALE GENOMIC DNA]</scope>
    <source>
        <strain evidence="9 10">Con a/3</strain>
    </source>
</reference>
<comment type="similarity">
    <text evidence="1 5 6">Belongs to the peptidase S8 family.</text>
</comment>
<evidence type="ECO:0000256" key="1">
    <source>
        <dbReference type="ARBA" id="ARBA00011073"/>
    </source>
</evidence>
<evidence type="ECO:0000256" key="5">
    <source>
        <dbReference type="PROSITE-ProRule" id="PRU01240"/>
    </source>
</evidence>
<dbReference type="PROSITE" id="PS00138">
    <property type="entry name" value="SUBTILASE_SER"/>
    <property type="match status" value="1"/>
</dbReference>
<dbReference type="InterPro" id="IPR050131">
    <property type="entry name" value="Peptidase_S8_subtilisin-like"/>
</dbReference>
<dbReference type="Pfam" id="PF00082">
    <property type="entry name" value="Peptidase_S8"/>
    <property type="match status" value="1"/>
</dbReference>
<feature type="active site" description="Charge relay system" evidence="5">
    <location>
        <position position="161"/>
    </location>
</feature>
<dbReference type="GO" id="GO:0005576">
    <property type="term" value="C:extracellular region"/>
    <property type="evidence" value="ECO:0007669"/>
    <property type="project" value="UniProtKB-SubCell"/>
</dbReference>
<dbReference type="PROSITE" id="PS00136">
    <property type="entry name" value="SUBTILASE_ASP"/>
    <property type="match status" value="1"/>
</dbReference>
<evidence type="ECO:0000259" key="8">
    <source>
        <dbReference type="Pfam" id="PF00082"/>
    </source>
</evidence>
<evidence type="ECO:0000313" key="10">
    <source>
        <dbReference type="Proteomes" id="UP000188597"/>
    </source>
</evidence>
<feature type="active site" description="Charge relay system" evidence="5">
    <location>
        <position position="195"/>
    </location>
</feature>
<dbReference type="GO" id="GO:0004252">
    <property type="term" value="F:serine-type endopeptidase activity"/>
    <property type="evidence" value="ECO:0007669"/>
    <property type="project" value="UniProtKB-UniRule"/>
</dbReference>
<feature type="domain" description="Peptidase S8/S53" evidence="8">
    <location>
        <begin position="153"/>
        <end position="484"/>
    </location>
</feature>
<dbReference type="PRINTS" id="PR00723">
    <property type="entry name" value="SUBTILISIN"/>
</dbReference>
<evidence type="ECO:0000256" key="6">
    <source>
        <dbReference type="RuleBase" id="RU003355"/>
    </source>
</evidence>
<dbReference type="PANTHER" id="PTHR43806:SF11">
    <property type="entry name" value="CEREVISIN-RELATED"/>
    <property type="match status" value="1"/>
</dbReference>
<dbReference type="OrthoDB" id="9798386at2"/>
<feature type="signal peptide" evidence="7">
    <location>
        <begin position="1"/>
        <end position="23"/>
    </location>
</feature>
<dbReference type="SUPFAM" id="SSF52743">
    <property type="entry name" value="Subtilisin-like"/>
    <property type="match status" value="1"/>
</dbReference>
<evidence type="ECO:0000256" key="2">
    <source>
        <dbReference type="ARBA" id="ARBA00022670"/>
    </source>
</evidence>
<dbReference type="InterPro" id="IPR000209">
    <property type="entry name" value="Peptidase_S8/S53_dom"/>
</dbReference>
<evidence type="ECO:0000256" key="4">
    <source>
        <dbReference type="ARBA" id="ARBA00022825"/>
    </source>
</evidence>
<sequence length="494" mass="52046">MKRGLSLLLVFTFVFTLGFSATAAEQVKTASKHSFLVVFSTENSLPSNYKSIVEAAGGEITYEVPKIGTIEVQTNNPTVFIKALLKNSSIKGLAPSIELPLNLPETNVNTADLSNSSLEPVPLGESIFDAGWQWDIEKVTNKGASHAISSGSKEVVVGVIDTGFDFNHPDLVNNIVPGSKTFVPGTTDAWDFNSHGTHVAGTIGANGRVKGIAPEVGLRAYRVFGATGGAQQIWITDAIIAAANDGVDVINMSLGGTRVIGQWYYTDPATGETLRLGNDAADMVAYNRAIRYAINKNVTVVASAGNDGQDLSNPAKLADWYNKVLDANPTTKDYDVRGAAFKVPSQTPGAFTVSATGGGFGTEDRLAFYSNYGNGAIDIAAPGGDVGPDPSNRPADYYKYLVLSTVPTYMPSVTAEALFGEKGYGWKGGTSMAAPQVSGVAAAYIAKVYKETGKKPTPSQVTAHLQQTAVDAGKKGYDPLYGSGIVNAYNALTR</sequence>
<evidence type="ECO:0000256" key="7">
    <source>
        <dbReference type="SAM" id="SignalP"/>
    </source>
</evidence>
<keyword evidence="2 5" id="KW-0645">Protease</keyword>
<dbReference type="InterPro" id="IPR023827">
    <property type="entry name" value="Peptidase_S8_Asp-AS"/>
</dbReference>
<evidence type="ECO:0000313" key="9">
    <source>
        <dbReference type="EMBL" id="OOE14874.1"/>
    </source>
</evidence>
<dbReference type="Gene3D" id="3.40.50.200">
    <property type="entry name" value="Peptidase S8/S53 domain"/>
    <property type="match status" value="1"/>
</dbReference>
<dbReference type="EMBL" id="MQMF01000001">
    <property type="protein sequence ID" value="OOE14874.1"/>
    <property type="molecule type" value="Genomic_DNA"/>
</dbReference>
<dbReference type="InterPro" id="IPR036852">
    <property type="entry name" value="Peptidase_S8/S53_dom_sf"/>
</dbReference>
<dbReference type="InterPro" id="IPR023828">
    <property type="entry name" value="Peptidase_S8_Ser-AS"/>
</dbReference>
<organism evidence="9 10">
    <name type="scientific">Fictibacillus arsenicus</name>
    <dbReference type="NCBI Taxonomy" id="255247"/>
    <lineage>
        <taxon>Bacteria</taxon>
        <taxon>Bacillati</taxon>
        <taxon>Bacillota</taxon>
        <taxon>Bacilli</taxon>
        <taxon>Bacillales</taxon>
        <taxon>Fictibacillaceae</taxon>
        <taxon>Fictibacillus</taxon>
    </lineage>
</organism>
<dbReference type="AlphaFoldDB" id="A0A1V3GDE3"/>
<keyword evidence="4 5" id="KW-0720">Serine protease</keyword>
<name>A0A1V3GDE3_9BACL</name>
<dbReference type="Proteomes" id="UP000188597">
    <property type="component" value="Unassembled WGS sequence"/>
</dbReference>
<dbReference type="PANTHER" id="PTHR43806">
    <property type="entry name" value="PEPTIDASE S8"/>
    <property type="match status" value="1"/>
</dbReference>
<comment type="caution">
    <text evidence="9">The sequence shown here is derived from an EMBL/GenBank/DDBJ whole genome shotgun (WGS) entry which is preliminary data.</text>
</comment>
<dbReference type="InterPro" id="IPR022398">
    <property type="entry name" value="Peptidase_S8_His-AS"/>
</dbReference>
<evidence type="ECO:0000256" key="3">
    <source>
        <dbReference type="ARBA" id="ARBA00022801"/>
    </source>
</evidence>
<dbReference type="RefSeq" id="WP_077360908.1">
    <property type="nucleotide sequence ID" value="NZ_MQMF01000001.1"/>
</dbReference>